<evidence type="ECO:0000313" key="7">
    <source>
        <dbReference type="Proteomes" id="UP001157418"/>
    </source>
</evidence>
<dbReference type="Pfam" id="PF00560">
    <property type="entry name" value="LRR_1"/>
    <property type="match status" value="1"/>
</dbReference>
<name>A0AAU9P8R9_9ASTR</name>
<evidence type="ECO:0000256" key="5">
    <source>
        <dbReference type="ARBA" id="ARBA00022737"/>
    </source>
</evidence>
<dbReference type="Proteomes" id="UP001157418">
    <property type="component" value="Unassembled WGS sequence"/>
</dbReference>
<dbReference type="InterPro" id="IPR001611">
    <property type="entry name" value="Leu-rich_rpt"/>
</dbReference>
<evidence type="ECO:0000256" key="3">
    <source>
        <dbReference type="ARBA" id="ARBA00022614"/>
    </source>
</evidence>
<dbReference type="Pfam" id="PF13855">
    <property type="entry name" value="LRR_8"/>
    <property type="match status" value="1"/>
</dbReference>
<reference evidence="6 7" key="1">
    <citation type="submission" date="2022-01" db="EMBL/GenBank/DDBJ databases">
        <authorList>
            <person name="Xiong W."/>
            <person name="Schranz E."/>
        </authorList>
    </citation>
    <scope>NUCLEOTIDE SEQUENCE [LARGE SCALE GENOMIC DNA]</scope>
</reference>
<dbReference type="FunFam" id="3.80.10.10:FF:000383">
    <property type="entry name" value="Leucine-rich repeat receptor protein kinase EMS1"/>
    <property type="match status" value="1"/>
</dbReference>
<proteinExistence type="predicted"/>
<keyword evidence="3" id="KW-0433">Leucine-rich repeat</keyword>
<keyword evidence="2" id="KW-0964">Secreted</keyword>
<comment type="caution">
    <text evidence="6">The sequence shown here is derived from an EMBL/GenBank/DDBJ whole genome shotgun (WGS) entry which is preliminary data.</text>
</comment>
<dbReference type="AlphaFoldDB" id="A0AAU9P8R9"/>
<keyword evidence="7" id="KW-1185">Reference proteome</keyword>
<dbReference type="EMBL" id="CAKMRJ010005523">
    <property type="protein sequence ID" value="CAH1446357.1"/>
    <property type="molecule type" value="Genomic_DNA"/>
</dbReference>
<dbReference type="GO" id="GO:0005576">
    <property type="term" value="C:extracellular region"/>
    <property type="evidence" value="ECO:0007669"/>
    <property type="project" value="UniProtKB-SubCell"/>
</dbReference>
<dbReference type="PANTHER" id="PTHR32093:SF86">
    <property type="entry name" value="EXTENSIN-LIKE PROTEIN"/>
    <property type="match status" value="1"/>
</dbReference>
<evidence type="ECO:0000313" key="6">
    <source>
        <dbReference type="EMBL" id="CAH1446357.1"/>
    </source>
</evidence>
<dbReference type="PANTHER" id="PTHR32093">
    <property type="entry name" value="LEUCINE-RICH REPEAT EXTENSIN-LIKE PROTEIN 3-RELATED"/>
    <property type="match status" value="1"/>
</dbReference>
<keyword evidence="5" id="KW-0677">Repeat</keyword>
<accession>A0AAU9P8R9</accession>
<organism evidence="6 7">
    <name type="scientific">Lactuca virosa</name>
    <dbReference type="NCBI Taxonomy" id="75947"/>
    <lineage>
        <taxon>Eukaryota</taxon>
        <taxon>Viridiplantae</taxon>
        <taxon>Streptophyta</taxon>
        <taxon>Embryophyta</taxon>
        <taxon>Tracheophyta</taxon>
        <taxon>Spermatophyta</taxon>
        <taxon>Magnoliopsida</taxon>
        <taxon>eudicotyledons</taxon>
        <taxon>Gunneridae</taxon>
        <taxon>Pentapetalae</taxon>
        <taxon>asterids</taxon>
        <taxon>campanulids</taxon>
        <taxon>Asterales</taxon>
        <taxon>Asteraceae</taxon>
        <taxon>Cichorioideae</taxon>
        <taxon>Cichorieae</taxon>
        <taxon>Lactucinae</taxon>
        <taxon>Lactuca</taxon>
    </lineage>
</organism>
<dbReference type="Gene3D" id="3.80.10.10">
    <property type="entry name" value="Ribonuclease Inhibitor"/>
    <property type="match status" value="1"/>
</dbReference>
<dbReference type="InterPro" id="IPR032675">
    <property type="entry name" value="LRR_dom_sf"/>
</dbReference>
<dbReference type="InterPro" id="IPR051582">
    <property type="entry name" value="LRR_extensin-like_regulator"/>
</dbReference>
<protein>
    <submittedName>
        <fullName evidence="6">Uncharacterized protein</fullName>
    </submittedName>
</protein>
<evidence type="ECO:0000256" key="1">
    <source>
        <dbReference type="ARBA" id="ARBA00004613"/>
    </source>
</evidence>
<evidence type="ECO:0000256" key="2">
    <source>
        <dbReference type="ARBA" id="ARBA00022525"/>
    </source>
</evidence>
<sequence length="96" mass="10754">MTLLHLNNNSFTGTIPDSLKDLIALTELDLNNNQFSGPFPTIILQIPNLMYLDLRFNLFSGPIPDLVFTKNLDTILLNNNNFEGQIPQSLGNSHAR</sequence>
<keyword evidence="4" id="KW-0732">Signal</keyword>
<comment type="subcellular location">
    <subcellularLocation>
        <location evidence="1">Secreted</location>
    </subcellularLocation>
</comment>
<dbReference type="SUPFAM" id="SSF52058">
    <property type="entry name" value="L domain-like"/>
    <property type="match status" value="1"/>
</dbReference>
<evidence type="ECO:0000256" key="4">
    <source>
        <dbReference type="ARBA" id="ARBA00022729"/>
    </source>
</evidence>
<gene>
    <name evidence="6" type="ORF">LVIROSA_LOCUS32054</name>
</gene>